<dbReference type="GO" id="GO:0016757">
    <property type="term" value="F:glycosyltransferase activity"/>
    <property type="evidence" value="ECO:0007669"/>
    <property type="project" value="UniProtKB-KW"/>
</dbReference>
<dbReference type="InterPro" id="IPR029044">
    <property type="entry name" value="Nucleotide-diphossugar_trans"/>
</dbReference>
<sequence>MSKASVVIPVLNEADQLTELLKALQPLRGQGVELVLVDGGSSDASCSLATGLVDQLLESPAGRAIQMNRGAAAARGEWLFFLHADTRLTAASQQALLALTERDKACWGRFDVCIQGKHPLLWLVARMMNLRSCLTGIATGDQLMFVHRCLFDAVQGFVEQPLMEDIELSRRLKKICRPLCLSQRVITSGRRWDQRGFWSTVVLMWRLRWCYWRGVAAEQLAREYQ</sequence>
<evidence type="ECO:0000256" key="3">
    <source>
        <dbReference type="ARBA" id="ARBA00022676"/>
    </source>
</evidence>
<proteinExistence type="predicted"/>
<dbReference type="EMBL" id="FPJW01000001">
    <property type="protein sequence ID" value="SFW99120.1"/>
    <property type="molecule type" value="Genomic_DNA"/>
</dbReference>
<dbReference type="CDD" id="cd02522">
    <property type="entry name" value="GT_2_like_a"/>
    <property type="match status" value="1"/>
</dbReference>
<dbReference type="PANTHER" id="PTHR43646">
    <property type="entry name" value="GLYCOSYLTRANSFERASE"/>
    <property type="match status" value="1"/>
</dbReference>
<accession>A0A1K1TEY0</accession>
<dbReference type="GO" id="GO:0005886">
    <property type="term" value="C:plasma membrane"/>
    <property type="evidence" value="ECO:0007669"/>
    <property type="project" value="UniProtKB-SubCell"/>
</dbReference>
<comment type="subcellular location">
    <subcellularLocation>
        <location evidence="1">Cell membrane</location>
    </subcellularLocation>
</comment>
<dbReference type="Gene3D" id="3.90.550.10">
    <property type="entry name" value="Spore Coat Polysaccharide Biosynthesis Protein SpsA, Chain A"/>
    <property type="match status" value="1"/>
</dbReference>
<evidence type="ECO:0000256" key="2">
    <source>
        <dbReference type="ARBA" id="ARBA00022475"/>
    </source>
</evidence>
<dbReference type="OrthoDB" id="5291101at2"/>
<dbReference type="AlphaFoldDB" id="A0A1K1TEY0"/>
<keyword evidence="8" id="KW-1185">Reference proteome</keyword>
<dbReference type="InterPro" id="IPR001173">
    <property type="entry name" value="Glyco_trans_2-like"/>
</dbReference>
<evidence type="ECO:0000259" key="6">
    <source>
        <dbReference type="Pfam" id="PF00535"/>
    </source>
</evidence>
<evidence type="ECO:0000313" key="8">
    <source>
        <dbReference type="Proteomes" id="UP000182350"/>
    </source>
</evidence>
<dbReference type="STRING" id="1122209.SAMN02745752_00112"/>
<feature type="domain" description="Glycosyltransferase 2-like" evidence="6">
    <location>
        <begin position="5"/>
        <end position="118"/>
    </location>
</feature>
<gene>
    <name evidence="7" type="ORF">SAMN02745752_00112</name>
</gene>
<evidence type="ECO:0000256" key="1">
    <source>
        <dbReference type="ARBA" id="ARBA00004236"/>
    </source>
</evidence>
<evidence type="ECO:0000256" key="4">
    <source>
        <dbReference type="ARBA" id="ARBA00022679"/>
    </source>
</evidence>
<dbReference type="RefSeq" id="WP_072324373.1">
    <property type="nucleotide sequence ID" value="NZ_FPJW01000001.1"/>
</dbReference>
<dbReference type="PANTHER" id="PTHR43646:SF2">
    <property type="entry name" value="GLYCOSYLTRANSFERASE 2-LIKE DOMAIN-CONTAINING PROTEIN"/>
    <property type="match status" value="1"/>
</dbReference>
<keyword evidence="3" id="KW-0328">Glycosyltransferase</keyword>
<dbReference type="Pfam" id="PF00535">
    <property type="entry name" value="Glycos_transf_2"/>
    <property type="match status" value="1"/>
</dbReference>
<keyword evidence="2" id="KW-1003">Cell membrane</keyword>
<reference evidence="7 8" key="1">
    <citation type="submission" date="2016-11" db="EMBL/GenBank/DDBJ databases">
        <authorList>
            <person name="Jaros S."/>
            <person name="Januszkiewicz K."/>
            <person name="Wedrychowicz H."/>
        </authorList>
    </citation>
    <scope>NUCLEOTIDE SEQUENCE [LARGE SCALE GENOMIC DNA]</scope>
    <source>
        <strain evidence="7 8">DSM 21637</strain>
    </source>
</reference>
<dbReference type="NCBIfam" id="TIGR04283">
    <property type="entry name" value="glyco_like_mftF"/>
    <property type="match status" value="1"/>
</dbReference>
<protein>
    <submittedName>
        <fullName evidence="7">Transferase 2, rSAM/selenodomain-associated</fullName>
    </submittedName>
</protein>
<name>A0A1K1TEY0_9GAMM</name>
<keyword evidence="4 7" id="KW-0808">Transferase</keyword>
<evidence type="ECO:0000256" key="5">
    <source>
        <dbReference type="ARBA" id="ARBA00023136"/>
    </source>
</evidence>
<dbReference type="SUPFAM" id="SSF53448">
    <property type="entry name" value="Nucleotide-diphospho-sugar transferases"/>
    <property type="match status" value="1"/>
</dbReference>
<organism evidence="7 8">
    <name type="scientific">Marinospirillum alkaliphilum DSM 21637</name>
    <dbReference type="NCBI Taxonomy" id="1122209"/>
    <lineage>
        <taxon>Bacteria</taxon>
        <taxon>Pseudomonadati</taxon>
        <taxon>Pseudomonadota</taxon>
        <taxon>Gammaproteobacteria</taxon>
        <taxon>Oceanospirillales</taxon>
        <taxon>Oceanospirillaceae</taxon>
        <taxon>Marinospirillum</taxon>
    </lineage>
</organism>
<dbReference type="InterPro" id="IPR026461">
    <property type="entry name" value="Trfase_2_rSAM/seldom_assoc"/>
</dbReference>
<keyword evidence="5" id="KW-0472">Membrane</keyword>
<evidence type="ECO:0000313" key="7">
    <source>
        <dbReference type="EMBL" id="SFW99120.1"/>
    </source>
</evidence>
<dbReference type="Proteomes" id="UP000182350">
    <property type="component" value="Unassembled WGS sequence"/>
</dbReference>